<evidence type="ECO:0000256" key="2">
    <source>
        <dbReference type="SAM" id="MobiDB-lite"/>
    </source>
</evidence>
<dbReference type="WBParaSite" id="GPUH_0001506101-mRNA-1">
    <property type="protein sequence ID" value="GPUH_0001506101-mRNA-1"/>
    <property type="gene ID" value="GPUH_0001506101"/>
</dbReference>
<evidence type="ECO:0000259" key="3">
    <source>
        <dbReference type="Pfam" id="PF16978"/>
    </source>
</evidence>
<dbReference type="EMBL" id="UYRT01081959">
    <property type="protein sequence ID" value="VDN25244.1"/>
    <property type="molecule type" value="Genomic_DNA"/>
</dbReference>
<evidence type="ECO:0000313" key="6">
    <source>
        <dbReference type="WBParaSite" id="GPUH_0001506101-mRNA-1"/>
    </source>
</evidence>
<feature type="compositionally biased region" description="Polar residues" evidence="2">
    <location>
        <begin position="99"/>
        <end position="112"/>
    </location>
</feature>
<protein>
    <submittedName>
        <fullName evidence="6">CRIM domain-containing protein</fullName>
    </submittedName>
</protein>
<dbReference type="GO" id="GO:0038203">
    <property type="term" value="P:TORC2 signaling"/>
    <property type="evidence" value="ECO:0007669"/>
    <property type="project" value="TreeGrafter"/>
</dbReference>
<organism evidence="6">
    <name type="scientific">Gongylonema pulchrum</name>
    <dbReference type="NCBI Taxonomy" id="637853"/>
    <lineage>
        <taxon>Eukaryota</taxon>
        <taxon>Metazoa</taxon>
        <taxon>Ecdysozoa</taxon>
        <taxon>Nematoda</taxon>
        <taxon>Chromadorea</taxon>
        <taxon>Rhabditida</taxon>
        <taxon>Spirurina</taxon>
        <taxon>Spiruromorpha</taxon>
        <taxon>Spiruroidea</taxon>
        <taxon>Gongylonematidae</taxon>
        <taxon>Gongylonema</taxon>
    </lineage>
</organism>
<dbReference type="AlphaFoldDB" id="A0A183E250"/>
<dbReference type="PANTHER" id="PTHR13335:SF1">
    <property type="entry name" value="TARGET OF RAPAMYCIN COMPLEX 2 SUBUNIT MAPKAP1"/>
    <property type="match status" value="1"/>
</dbReference>
<keyword evidence="5" id="KW-1185">Reference proteome</keyword>
<proteinExistence type="inferred from homology"/>
<comment type="similarity">
    <text evidence="1">Belongs to the SIN1 family.</text>
</comment>
<dbReference type="InterPro" id="IPR031567">
    <property type="entry name" value="CRIM_dom"/>
</dbReference>
<feature type="domain" description="CRIM" evidence="3">
    <location>
        <begin position="159"/>
        <end position="271"/>
    </location>
</feature>
<dbReference type="Pfam" id="PF16978">
    <property type="entry name" value="CRIM"/>
    <property type="match status" value="1"/>
</dbReference>
<sequence>MASFDPVELAEAIRHEFIVDDDSGLCAKILRHPARKSKPGGLPLNFRSAADSDSDSDGYSPCYLATADTQSTYELIQERLRTLAIDSEQSSADDEDNLARSSKTAVATQTTSEPDSELLEKADFVIRTDLAAYARFAATIKKFFCRLLEKADFVIRPDLAAYARFAATDTEKSRKLLVFYSLEDSASSEQQNFALIIYARPETRISDLVGLCCYEYARNQKTNEIGDVSDYHLLMAEESGEIDRDFPAVDGHHLLSELGACWSTVALVKRRSRMDSRLPSIRVTVFVFKCICAFIELATVSQLQLIDNFLLELGIIWVGQVSLDQGDAVLLGTSKL</sequence>
<evidence type="ECO:0000256" key="1">
    <source>
        <dbReference type="ARBA" id="ARBA00009407"/>
    </source>
</evidence>
<dbReference type="GO" id="GO:0031932">
    <property type="term" value="C:TORC2 complex"/>
    <property type="evidence" value="ECO:0007669"/>
    <property type="project" value="InterPro"/>
</dbReference>
<evidence type="ECO:0000313" key="4">
    <source>
        <dbReference type="EMBL" id="VDN25244.1"/>
    </source>
</evidence>
<dbReference type="GO" id="GO:0005546">
    <property type="term" value="F:phosphatidylinositol-4,5-bisphosphate binding"/>
    <property type="evidence" value="ECO:0007669"/>
    <property type="project" value="TreeGrafter"/>
</dbReference>
<gene>
    <name evidence="4" type="ORF">GPUH_LOCUS15040</name>
</gene>
<reference evidence="4 5" key="2">
    <citation type="submission" date="2018-11" db="EMBL/GenBank/DDBJ databases">
        <authorList>
            <consortium name="Pathogen Informatics"/>
        </authorList>
    </citation>
    <scope>NUCLEOTIDE SEQUENCE [LARGE SCALE GENOMIC DNA]</scope>
</reference>
<dbReference type="GO" id="GO:0005886">
    <property type="term" value="C:plasma membrane"/>
    <property type="evidence" value="ECO:0007669"/>
    <property type="project" value="TreeGrafter"/>
</dbReference>
<dbReference type="PANTHER" id="PTHR13335">
    <property type="entry name" value="TARGET OF RAPAMYCIN COMPLEX 2 SUBUNIT MAPKAP1"/>
    <property type="match status" value="1"/>
</dbReference>
<dbReference type="InterPro" id="IPR008828">
    <property type="entry name" value="Sin1/Avo1"/>
</dbReference>
<feature type="region of interest" description="Disordered" evidence="2">
    <location>
        <begin position="87"/>
        <end position="112"/>
    </location>
</feature>
<reference evidence="6" key="1">
    <citation type="submission" date="2016-06" db="UniProtKB">
        <authorList>
            <consortium name="WormBaseParasite"/>
        </authorList>
    </citation>
    <scope>IDENTIFICATION</scope>
</reference>
<accession>A0A183E250</accession>
<name>A0A183E250_9BILA</name>
<dbReference type="OrthoDB" id="241990at2759"/>
<dbReference type="Proteomes" id="UP000271098">
    <property type="component" value="Unassembled WGS sequence"/>
</dbReference>
<evidence type="ECO:0000313" key="5">
    <source>
        <dbReference type="Proteomes" id="UP000271098"/>
    </source>
</evidence>
<dbReference type="GO" id="GO:0005737">
    <property type="term" value="C:cytoplasm"/>
    <property type="evidence" value="ECO:0007669"/>
    <property type="project" value="TreeGrafter"/>
</dbReference>